<proteinExistence type="predicted"/>
<dbReference type="Pfam" id="PF18911">
    <property type="entry name" value="PKD_4"/>
    <property type="match status" value="1"/>
</dbReference>
<feature type="chain" id="PRO_5042248395" evidence="1">
    <location>
        <begin position="20"/>
        <end position="725"/>
    </location>
</feature>
<organism evidence="3 4">
    <name type="scientific">Flavobacterium anhuiense</name>
    <dbReference type="NCBI Taxonomy" id="459526"/>
    <lineage>
        <taxon>Bacteria</taxon>
        <taxon>Pseudomonadati</taxon>
        <taxon>Bacteroidota</taxon>
        <taxon>Flavobacteriia</taxon>
        <taxon>Flavobacteriales</taxon>
        <taxon>Flavobacteriaceae</taxon>
        <taxon>Flavobacterium</taxon>
    </lineage>
</organism>
<keyword evidence="3" id="KW-0378">Hydrolase</keyword>
<dbReference type="InterPro" id="IPR035986">
    <property type="entry name" value="PKD_dom_sf"/>
</dbReference>
<evidence type="ECO:0000259" key="2">
    <source>
        <dbReference type="PROSITE" id="PS50093"/>
    </source>
</evidence>
<dbReference type="Pfam" id="PF13585">
    <property type="entry name" value="CHU_C"/>
    <property type="match status" value="1"/>
</dbReference>
<keyword evidence="1" id="KW-0732">Signal</keyword>
<sequence>MVKNYYFLFLFFIANLINAQSGCFNSDFSNADFEGWRASYGPRSNPNLNKGANFSHHFITNTEVVDSVATSCGGELFMVPPGETHAARLGNNRGGTEADRLIYDVDVVTPDNNLFIYKYAVVLQDGGHDKESQPNFSVRILNAQGNEIDPYCGVYNVSSGEPNQNANVCGDIYWTQWNTVGINLSNYLGQKIAIEFTTRDCSFVQHFGYAYISAKCSKLKINVAVCDGGNNFTLTAPSGFIGYSWTYNGQVVGTPTQSITLPLADYPPGATFECLLTSYNNGNKCESIIQATLANPTVITPRFSASIPCKTDHTTYSPITFQNNTSIVNGTINKWEWNFGDGTTSNLKNPSHIFENSGDYTVSLTAYSDGGCSSSISKPIHIETNPIAKPAIPEIQTFCHYPTPTLASLETNGLTVKWFDSLLSTDEVSEITKVISNREIYAATYKDGCLGPRTKVSIILNALGPPIGNSIQEFCLSSAPTIANFQIKGLSVSWYDAQDGGNILSPDTPLQNNVIYYSSDYDKATGCSSSRWGVTAILKEGTAVISPDFTQEFCLKQESTWRIKDLNHYSSSVRYYSSINSTNQLSHNTELEDGTTYFAAIIDSETKCESNVRTAITVNIEPCDVNIYNLITLNDNTSNDYLKIEFIELFPNNSIQIYNRFGQLVYKMSGYGIDQNYFYGRANAGEIFMRDEKLPTGNYFYILNYKRKDQTEATKKGFLYIHNNG</sequence>
<gene>
    <name evidence="3" type="ORF">BB050_03843</name>
</gene>
<keyword evidence="3" id="KW-0645">Protease</keyword>
<dbReference type="Proteomes" id="UP000093276">
    <property type="component" value="Chromosome"/>
</dbReference>
<evidence type="ECO:0000313" key="4">
    <source>
        <dbReference type="Proteomes" id="UP000093276"/>
    </source>
</evidence>
<dbReference type="EC" id="3.4.21.50" evidence="3"/>
<dbReference type="InterPro" id="IPR022409">
    <property type="entry name" value="PKD/Chitinase_dom"/>
</dbReference>
<dbReference type="EMBL" id="CP016907">
    <property type="protein sequence ID" value="AOC96922.1"/>
    <property type="molecule type" value="Genomic_DNA"/>
</dbReference>
<feature type="signal peptide" evidence="1">
    <location>
        <begin position="1"/>
        <end position="19"/>
    </location>
</feature>
<dbReference type="PROSITE" id="PS50093">
    <property type="entry name" value="PKD"/>
    <property type="match status" value="1"/>
</dbReference>
<dbReference type="InterPro" id="IPR000601">
    <property type="entry name" value="PKD_dom"/>
</dbReference>
<feature type="domain" description="PKD" evidence="2">
    <location>
        <begin position="335"/>
        <end position="383"/>
    </location>
</feature>
<evidence type="ECO:0000313" key="3">
    <source>
        <dbReference type="EMBL" id="AOC96922.1"/>
    </source>
</evidence>
<dbReference type="Gene3D" id="2.60.40.10">
    <property type="entry name" value="Immunoglobulins"/>
    <property type="match status" value="1"/>
</dbReference>
<reference evidence="3 4" key="1">
    <citation type="submission" date="2016-08" db="EMBL/GenBank/DDBJ databases">
        <title>Complete genome sequence of Flavobacterium johnsoniae strain GSE09, a volatile-producing biocontrol agent isolated from cucumber (Cucumis sativus).</title>
        <authorList>
            <person name="Jeong J.-J."/>
            <person name="Oh J.Y."/>
            <person name="Jim Y.J."/>
            <person name="Sang M.K."/>
            <person name="Kim K.D."/>
        </authorList>
    </citation>
    <scope>NUCLEOTIDE SEQUENCE [LARGE SCALE GENOMIC DNA]</scope>
    <source>
        <strain evidence="3 4">GSE09</strain>
    </source>
</reference>
<dbReference type="AlphaFoldDB" id="A0AAC9D2V2"/>
<accession>A0AAC9D2V2</accession>
<protein>
    <submittedName>
        <fullName evidence="3">Protease 1</fullName>
        <ecNumber evidence="3">3.4.21.50</ecNumber>
    </submittedName>
</protein>
<dbReference type="KEGG" id="fjg:BB050_03843"/>
<name>A0AAC9D2V2_9FLAO</name>
<dbReference type="CDD" id="cd00146">
    <property type="entry name" value="PKD"/>
    <property type="match status" value="1"/>
</dbReference>
<dbReference type="GeneID" id="32309722"/>
<dbReference type="SUPFAM" id="SSF49299">
    <property type="entry name" value="PKD domain"/>
    <property type="match status" value="1"/>
</dbReference>
<dbReference type="RefSeq" id="WP_066034692.1">
    <property type="nucleotide sequence ID" value="NZ_CP016907.1"/>
</dbReference>
<dbReference type="GO" id="GO:0006508">
    <property type="term" value="P:proteolysis"/>
    <property type="evidence" value="ECO:0007669"/>
    <property type="project" value="UniProtKB-KW"/>
</dbReference>
<dbReference type="GO" id="GO:0008233">
    <property type="term" value="F:peptidase activity"/>
    <property type="evidence" value="ECO:0007669"/>
    <property type="project" value="UniProtKB-KW"/>
</dbReference>
<evidence type="ECO:0000256" key="1">
    <source>
        <dbReference type="SAM" id="SignalP"/>
    </source>
</evidence>
<dbReference type="InterPro" id="IPR013783">
    <property type="entry name" value="Ig-like_fold"/>
</dbReference>
<dbReference type="SMART" id="SM00089">
    <property type="entry name" value="PKD"/>
    <property type="match status" value="1"/>
</dbReference>